<sequence>MPRIQRLLMRSRSNLEDAAATEEDRDRDRTWRCSCYGRRLRSNLEMQLIRERMRGKATGKGSG</sequence>
<accession>A0A498HW49</accession>
<protein>
    <submittedName>
        <fullName evidence="2">Uncharacterized protein</fullName>
    </submittedName>
</protein>
<gene>
    <name evidence="2" type="ORF">DVH24_029610</name>
</gene>
<comment type="caution">
    <text evidence="2">The sequence shown here is derived from an EMBL/GenBank/DDBJ whole genome shotgun (WGS) entry which is preliminary data.</text>
</comment>
<dbReference type="Proteomes" id="UP000290289">
    <property type="component" value="Chromosome 15"/>
</dbReference>
<name>A0A498HW49_MALDO</name>
<proteinExistence type="predicted"/>
<keyword evidence="3" id="KW-1185">Reference proteome</keyword>
<feature type="region of interest" description="Disordered" evidence="1">
    <location>
        <begin position="1"/>
        <end position="27"/>
    </location>
</feature>
<reference evidence="2 3" key="1">
    <citation type="submission" date="2018-10" db="EMBL/GenBank/DDBJ databases">
        <title>A high-quality apple genome assembly.</title>
        <authorList>
            <person name="Hu J."/>
        </authorList>
    </citation>
    <scope>NUCLEOTIDE SEQUENCE [LARGE SCALE GENOMIC DNA]</scope>
    <source>
        <strain evidence="3">cv. HFTH1</strain>
        <tissue evidence="2">Young leaf</tissue>
    </source>
</reference>
<evidence type="ECO:0000313" key="3">
    <source>
        <dbReference type="Proteomes" id="UP000290289"/>
    </source>
</evidence>
<evidence type="ECO:0000256" key="1">
    <source>
        <dbReference type="SAM" id="MobiDB-lite"/>
    </source>
</evidence>
<dbReference type="EMBL" id="RDQH01000341">
    <property type="protein sequence ID" value="RXH74889.1"/>
    <property type="molecule type" value="Genomic_DNA"/>
</dbReference>
<organism evidence="2 3">
    <name type="scientific">Malus domestica</name>
    <name type="common">Apple</name>
    <name type="synonym">Pyrus malus</name>
    <dbReference type="NCBI Taxonomy" id="3750"/>
    <lineage>
        <taxon>Eukaryota</taxon>
        <taxon>Viridiplantae</taxon>
        <taxon>Streptophyta</taxon>
        <taxon>Embryophyta</taxon>
        <taxon>Tracheophyta</taxon>
        <taxon>Spermatophyta</taxon>
        <taxon>Magnoliopsida</taxon>
        <taxon>eudicotyledons</taxon>
        <taxon>Gunneridae</taxon>
        <taxon>Pentapetalae</taxon>
        <taxon>rosids</taxon>
        <taxon>fabids</taxon>
        <taxon>Rosales</taxon>
        <taxon>Rosaceae</taxon>
        <taxon>Amygdaloideae</taxon>
        <taxon>Maleae</taxon>
        <taxon>Malus</taxon>
    </lineage>
</organism>
<dbReference type="AlphaFoldDB" id="A0A498HW49"/>
<evidence type="ECO:0000313" key="2">
    <source>
        <dbReference type="EMBL" id="RXH74889.1"/>
    </source>
</evidence>